<comment type="caution">
    <text evidence="1">The sequence shown here is derived from an EMBL/GenBank/DDBJ whole genome shotgun (WGS) entry which is preliminary data.</text>
</comment>
<evidence type="ECO:0000313" key="2">
    <source>
        <dbReference type="Proteomes" id="UP001205612"/>
    </source>
</evidence>
<dbReference type="EMBL" id="JANUGP010000020">
    <property type="protein sequence ID" value="MCS0604236.1"/>
    <property type="molecule type" value="Genomic_DNA"/>
</dbReference>
<evidence type="ECO:0000313" key="1">
    <source>
        <dbReference type="EMBL" id="MCS0604236.1"/>
    </source>
</evidence>
<sequence>MITVRFTVRAGQGGAGGFGLGDMAVSGNLGTADSAGHVPHQGMMTYLSVVQLLVRRDDDGLSVAGKGGGVARTEDPVASDWEAALAVFRPLVSGPKT</sequence>
<dbReference type="RefSeq" id="WP_258780880.1">
    <property type="nucleotide sequence ID" value="NZ_JANUGP010000020.1"/>
</dbReference>
<gene>
    <name evidence="1" type="ORF">NX794_23910</name>
</gene>
<accession>A0ABT2B6W3</accession>
<dbReference type="Proteomes" id="UP001205612">
    <property type="component" value="Unassembled WGS sequence"/>
</dbReference>
<keyword evidence="2" id="KW-1185">Reference proteome</keyword>
<reference evidence="1 2" key="1">
    <citation type="submission" date="2022-08" db="EMBL/GenBank/DDBJ databases">
        <authorList>
            <person name="Somphong A."/>
            <person name="Phongsopitanun W."/>
        </authorList>
    </citation>
    <scope>NUCLEOTIDE SEQUENCE [LARGE SCALE GENOMIC DNA]</scope>
    <source>
        <strain evidence="1 2">LP11</strain>
    </source>
</reference>
<organism evidence="1 2">
    <name type="scientific">Streptomyces pyxinicus</name>
    <dbReference type="NCBI Taxonomy" id="2970331"/>
    <lineage>
        <taxon>Bacteria</taxon>
        <taxon>Bacillati</taxon>
        <taxon>Actinomycetota</taxon>
        <taxon>Actinomycetes</taxon>
        <taxon>Kitasatosporales</taxon>
        <taxon>Streptomycetaceae</taxon>
        <taxon>Streptomyces</taxon>
    </lineage>
</organism>
<proteinExistence type="predicted"/>
<name>A0ABT2B6W3_9ACTN</name>
<protein>
    <submittedName>
        <fullName evidence="1">Uncharacterized protein</fullName>
    </submittedName>
</protein>